<dbReference type="Proteomes" id="UP000256601">
    <property type="component" value="Unassembled WGS sequence"/>
</dbReference>
<dbReference type="EMBL" id="KZ858970">
    <property type="protein sequence ID" value="RDW27026.1"/>
    <property type="molecule type" value="Genomic_DNA"/>
</dbReference>
<evidence type="ECO:0000313" key="4">
    <source>
        <dbReference type="Proteomes" id="UP000182444"/>
    </source>
</evidence>
<dbReference type="VEuPathDB" id="FungiDB:YALI1_E31446g"/>
<feature type="region of interest" description="Disordered" evidence="1">
    <location>
        <begin position="156"/>
        <end position="176"/>
    </location>
</feature>
<dbReference type="AlphaFoldDB" id="A0A1H6Q361"/>
<evidence type="ECO:0000313" key="5">
    <source>
        <dbReference type="Proteomes" id="UP000256601"/>
    </source>
</evidence>
<proteinExistence type="predicted"/>
<dbReference type="VEuPathDB" id="FungiDB:YALI0_E26499g"/>
<dbReference type="RefSeq" id="XP_504427.1">
    <property type="nucleotide sequence ID" value="XM_504427.1"/>
</dbReference>
<evidence type="ECO:0000313" key="3">
    <source>
        <dbReference type="EMBL" id="RDW27026.1"/>
    </source>
</evidence>
<dbReference type="KEGG" id="yli:2912379"/>
<accession>A0A1H6Q361</accession>
<sequence>MTTTSSTTAPIKQTVAQATNPQLLRPLLEKYMGNQLAADMLLQACNFLQPTKSPLTRYRRLSPSTVEALISIPSLGLDFVWISTSISALHWELRCIHLLGGFENMYWVPWSKNMAEADSEYNLRRQTEATRHKSKIAHEEVRSELVRIFEGGSDSDLNSDLGSNSGSDSTEDVVDSEDEYWNSYDDYC</sequence>
<name>A0A1H6Q361_YARLL</name>
<reference evidence="2 4" key="1">
    <citation type="journal article" date="2016" name="PLoS ONE">
        <title>Sequence Assembly of Yarrowia lipolytica Strain W29/CLIB89 Shows Transposable Element Diversity.</title>
        <authorList>
            <person name="Magnan C."/>
            <person name="Yu J."/>
            <person name="Chang I."/>
            <person name="Jahn E."/>
            <person name="Kanomata Y."/>
            <person name="Wu J."/>
            <person name="Zeller M."/>
            <person name="Oakes M."/>
            <person name="Baldi P."/>
            <person name="Sandmeyer S."/>
        </authorList>
    </citation>
    <scope>NUCLEOTIDE SEQUENCE [LARGE SCALE GENOMIC DNA]</scope>
    <source>
        <strain evidence="2">CLIB89</strain>
        <strain evidence="4">CLIB89(W29)</strain>
    </source>
</reference>
<feature type="compositionally biased region" description="Low complexity" evidence="1">
    <location>
        <begin position="156"/>
        <end position="168"/>
    </location>
</feature>
<dbReference type="EMBL" id="CP017557">
    <property type="protein sequence ID" value="AOW05995.1"/>
    <property type="molecule type" value="Genomic_DNA"/>
</dbReference>
<reference evidence="3 5" key="2">
    <citation type="submission" date="2018-07" db="EMBL/GenBank/DDBJ databases">
        <title>Draft Genome Assemblies for Five Robust Yarrowia lipolytica Strains Exhibiting High Lipid Production and Pentose Sugar Utilization and Sugar Alcohol Secretion from Undetoxified Lignocellulosic Biomass Hydrolysates.</title>
        <authorList>
            <consortium name="DOE Joint Genome Institute"/>
            <person name="Walker C."/>
            <person name="Ryu S."/>
            <person name="Na H."/>
            <person name="Zane M."/>
            <person name="LaButti K."/>
            <person name="Lipzen A."/>
            <person name="Haridas S."/>
            <person name="Barry K."/>
            <person name="Grigoriev I.V."/>
            <person name="Quarterman J."/>
            <person name="Slininger P."/>
            <person name="Dien B."/>
            <person name="Trinh C.T."/>
        </authorList>
    </citation>
    <scope>NUCLEOTIDE SEQUENCE [LARGE SCALE GENOMIC DNA]</scope>
    <source>
        <strain evidence="3 5">YB392</strain>
    </source>
</reference>
<protein>
    <submittedName>
        <fullName evidence="2">Uncharacterized protein</fullName>
    </submittedName>
</protein>
<dbReference type="Proteomes" id="UP000182444">
    <property type="component" value="Chromosome 1E"/>
</dbReference>
<organism evidence="2 4">
    <name type="scientific">Yarrowia lipolytica</name>
    <name type="common">Candida lipolytica</name>
    <dbReference type="NCBI Taxonomy" id="4952"/>
    <lineage>
        <taxon>Eukaryota</taxon>
        <taxon>Fungi</taxon>
        <taxon>Dikarya</taxon>
        <taxon>Ascomycota</taxon>
        <taxon>Saccharomycotina</taxon>
        <taxon>Dipodascomycetes</taxon>
        <taxon>Dipodascales</taxon>
        <taxon>Dipodascales incertae sedis</taxon>
        <taxon>Yarrowia</taxon>
    </lineage>
</organism>
<dbReference type="OrthoDB" id="4087625at2759"/>
<evidence type="ECO:0000313" key="2">
    <source>
        <dbReference type="EMBL" id="AOW05995.1"/>
    </source>
</evidence>
<evidence type="ECO:0000256" key="1">
    <source>
        <dbReference type="SAM" id="MobiDB-lite"/>
    </source>
</evidence>
<dbReference type="GeneID" id="2912379"/>
<gene>
    <name evidence="3" type="ORF">B0I71DRAFT_129907</name>
    <name evidence="2" type="ORF">YALI1_E31446g</name>
</gene>